<evidence type="ECO:0000256" key="1">
    <source>
        <dbReference type="SAM" id="Phobius"/>
    </source>
</evidence>
<gene>
    <name evidence="2" type="ORF">C5L31_000532</name>
</gene>
<keyword evidence="3" id="KW-1185">Reference proteome</keyword>
<feature type="transmembrane region" description="Helical" evidence="1">
    <location>
        <begin position="182"/>
        <end position="202"/>
    </location>
</feature>
<keyword evidence="1" id="KW-1133">Transmembrane helix</keyword>
<dbReference type="EMBL" id="PUFO01000029">
    <property type="protein sequence ID" value="TDG78937.1"/>
    <property type="molecule type" value="Genomic_DNA"/>
</dbReference>
<dbReference type="Proteomes" id="UP000294854">
    <property type="component" value="Unassembled WGS sequence"/>
</dbReference>
<reference evidence="2 3" key="1">
    <citation type="journal article" date="2019" name="Appl. Microbiol. Biotechnol.">
        <title>Uncovering carbohydrate metabolism through a genotype-phenotype association study of 56 lactic acid bacteria genomes.</title>
        <authorList>
            <person name="Buron-Moles G."/>
            <person name="Chailyan A."/>
            <person name="Dolejs I."/>
            <person name="Forster J."/>
            <person name="Miks M.H."/>
        </authorList>
    </citation>
    <scope>NUCLEOTIDE SEQUENCE [LARGE SCALE GENOMIC DNA]</scope>
    <source>
        <strain evidence="2 3">ATCC 49373</strain>
    </source>
</reference>
<keyword evidence="1" id="KW-0472">Membrane</keyword>
<dbReference type="AlphaFoldDB" id="A0A4R5NQM2"/>
<dbReference type="OrthoDB" id="7057004at2"/>
<feature type="transmembrane region" description="Helical" evidence="1">
    <location>
        <begin position="21"/>
        <end position="40"/>
    </location>
</feature>
<proteinExistence type="predicted"/>
<dbReference type="RefSeq" id="WP_010620419.1">
    <property type="nucleotide sequence ID" value="NZ_PUFO01000029.1"/>
</dbReference>
<evidence type="ECO:0000313" key="2">
    <source>
        <dbReference type="EMBL" id="TDG78937.1"/>
    </source>
</evidence>
<dbReference type="PANTHER" id="PTHR37314">
    <property type="entry name" value="SLR0142 PROTEIN"/>
    <property type="match status" value="1"/>
</dbReference>
<organism evidence="2 3">
    <name type="scientific">Secundilactobacillus malefermentans</name>
    <dbReference type="NCBI Taxonomy" id="176292"/>
    <lineage>
        <taxon>Bacteria</taxon>
        <taxon>Bacillati</taxon>
        <taxon>Bacillota</taxon>
        <taxon>Bacilli</taxon>
        <taxon>Lactobacillales</taxon>
        <taxon>Lactobacillaceae</taxon>
        <taxon>Secundilactobacillus</taxon>
    </lineage>
</organism>
<dbReference type="InterPro" id="IPR010699">
    <property type="entry name" value="DUF1275"/>
</dbReference>
<sequence length="240" mass="26717">MKNNQLRQKLKQNKLNHELTWLTLLATFTMGMIDAYTFMAHDQVFASAQTGNMVVFAVKLFTKGIGSAWVNIPVWIAFGLGCFIAQEMLEIPTEKLSRHHQNQIFMVVNVSVLLILAIVQEFDSADYLVWPLGFLSGYELTTFRTVGSITANNGIMTGNSKNMMNSLYQWLIDHDMKAKTKFKTLCAIVVVFVFGVGAGALLCMTNATWPLWTGFGLNLVALLTLFIHTNGSVDSSDFDG</sequence>
<evidence type="ECO:0008006" key="4">
    <source>
        <dbReference type="Google" id="ProtNLM"/>
    </source>
</evidence>
<evidence type="ECO:0000313" key="3">
    <source>
        <dbReference type="Proteomes" id="UP000294854"/>
    </source>
</evidence>
<keyword evidence="1" id="KW-0812">Transmembrane</keyword>
<accession>A0A4R5NQM2</accession>
<feature type="transmembrane region" description="Helical" evidence="1">
    <location>
        <begin position="209"/>
        <end position="228"/>
    </location>
</feature>
<dbReference type="Pfam" id="PF06912">
    <property type="entry name" value="DUF1275"/>
    <property type="match status" value="1"/>
</dbReference>
<feature type="transmembrane region" description="Helical" evidence="1">
    <location>
        <begin position="104"/>
        <end position="122"/>
    </location>
</feature>
<feature type="transmembrane region" description="Helical" evidence="1">
    <location>
        <begin position="60"/>
        <end position="84"/>
    </location>
</feature>
<comment type="caution">
    <text evidence="2">The sequence shown here is derived from an EMBL/GenBank/DDBJ whole genome shotgun (WGS) entry which is preliminary data.</text>
</comment>
<name>A0A4R5NQM2_9LACO</name>
<dbReference type="PANTHER" id="PTHR37314:SF4">
    <property type="entry name" value="UPF0700 TRANSMEMBRANE PROTEIN YOAK"/>
    <property type="match status" value="1"/>
</dbReference>
<dbReference type="STRING" id="1122149.FD44_GL000331"/>
<protein>
    <recommendedName>
        <fullName evidence="4">DUF1275 domain-containing protein</fullName>
    </recommendedName>
</protein>